<feature type="transmembrane region" description="Helical" evidence="1">
    <location>
        <begin position="386"/>
        <end position="410"/>
    </location>
</feature>
<feature type="transmembrane region" description="Helical" evidence="1">
    <location>
        <begin position="422"/>
        <end position="446"/>
    </location>
</feature>
<evidence type="ECO:0000313" key="3">
    <source>
        <dbReference type="Proteomes" id="UP000334990"/>
    </source>
</evidence>
<feature type="transmembrane region" description="Helical" evidence="1">
    <location>
        <begin position="453"/>
        <end position="473"/>
    </location>
</feature>
<dbReference type="Proteomes" id="UP000334990">
    <property type="component" value="Unassembled WGS sequence"/>
</dbReference>
<dbReference type="EMBL" id="BLAD01000092">
    <property type="protein sequence ID" value="GES05070.1"/>
    <property type="molecule type" value="Genomic_DNA"/>
</dbReference>
<sequence length="523" mass="53218">MTGSWQLIRLILRRDRIILPLWVLILCALPASYAASYAGLFPDDAARRQYAAGTAGSPSFESLLGPIFGDSVGALTAQRVGTLYAIVALISLLTVIRHTRTEEDAGRRELIAATVVGRHAALSAALIVTAAANLLLGLLIAVTPTGSDLAAGGSLLLGLSIAVTGIAFAGVGALAAQLTENAGPARGLAILVLGVAFLLRAAGDPTGSWVSWLSPVAWGQQAQPFAGDKWWVLALPLALFALLAGAAYMLSVRRDVGAGLLPARLGPAGSTRLASPLALAWRLQRGLLIGWSVGLGVAGLALGGTATAAMDALADNPEMADIMARLGGTASLADAFVSGLLGILAIAVSAYGIQAALRMRAEETGLRTEPVLATSVGRVSWALSHVVFAIIGPALALLVLGLTLGISYGAGLGDVGGQIPRVVGAALVQLPAVAVLTGLSVALFGLLPRLSTLAWGALAAFLLLGQVGAILRLDPVVLDLSPYTHTPHLPGGTLTATPVLALSAIAALLILAGLYGFRRRDIG</sequence>
<accession>A0A5M3WA01</accession>
<feature type="transmembrane region" description="Helical" evidence="1">
    <location>
        <begin position="81"/>
        <end position="99"/>
    </location>
</feature>
<evidence type="ECO:0000313" key="2">
    <source>
        <dbReference type="EMBL" id="GES05070.1"/>
    </source>
</evidence>
<organism evidence="2 3">
    <name type="scientific">Acrocarpospora corrugata</name>
    <dbReference type="NCBI Taxonomy" id="35763"/>
    <lineage>
        <taxon>Bacteria</taxon>
        <taxon>Bacillati</taxon>
        <taxon>Actinomycetota</taxon>
        <taxon>Actinomycetes</taxon>
        <taxon>Streptosporangiales</taxon>
        <taxon>Streptosporangiaceae</taxon>
        <taxon>Acrocarpospora</taxon>
    </lineage>
</organism>
<protein>
    <submittedName>
        <fullName evidence="2">Exporter of polyketide antibiotics</fullName>
    </submittedName>
</protein>
<keyword evidence="3" id="KW-1185">Reference proteome</keyword>
<gene>
    <name evidence="2" type="ORF">Acor_71380</name>
</gene>
<feature type="transmembrane region" description="Helical" evidence="1">
    <location>
        <begin position="287"/>
        <end position="310"/>
    </location>
</feature>
<feature type="transmembrane region" description="Helical" evidence="1">
    <location>
        <begin position="188"/>
        <end position="210"/>
    </location>
</feature>
<keyword evidence="1" id="KW-0812">Transmembrane</keyword>
<feature type="transmembrane region" description="Helical" evidence="1">
    <location>
        <begin position="493"/>
        <end position="517"/>
    </location>
</feature>
<feature type="transmembrane region" description="Helical" evidence="1">
    <location>
        <begin position="120"/>
        <end position="142"/>
    </location>
</feature>
<dbReference type="RefSeq" id="WP_155341107.1">
    <property type="nucleotide sequence ID" value="NZ_BAAABN010000077.1"/>
</dbReference>
<name>A0A5M3WA01_9ACTN</name>
<keyword evidence="1" id="KW-0472">Membrane</keyword>
<feature type="transmembrane region" description="Helical" evidence="1">
    <location>
        <begin position="230"/>
        <end position="250"/>
    </location>
</feature>
<feature type="transmembrane region" description="Helical" evidence="1">
    <location>
        <begin position="330"/>
        <end position="353"/>
    </location>
</feature>
<keyword evidence="1" id="KW-1133">Transmembrane helix</keyword>
<dbReference type="AlphaFoldDB" id="A0A5M3WA01"/>
<evidence type="ECO:0000256" key="1">
    <source>
        <dbReference type="SAM" id="Phobius"/>
    </source>
</evidence>
<proteinExistence type="predicted"/>
<reference evidence="2 3" key="1">
    <citation type="submission" date="2019-10" db="EMBL/GenBank/DDBJ databases">
        <title>Whole genome shotgun sequence of Acrocarpospora corrugata NBRC 13972.</title>
        <authorList>
            <person name="Ichikawa N."/>
            <person name="Kimura A."/>
            <person name="Kitahashi Y."/>
            <person name="Komaki H."/>
            <person name="Oguchi A."/>
        </authorList>
    </citation>
    <scope>NUCLEOTIDE SEQUENCE [LARGE SCALE GENOMIC DNA]</scope>
    <source>
        <strain evidence="2 3">NBRC 13972</strain>
    </source>
</reference>
<comment type="caution">
    <text evidence="2">The sequence shown here is derived from an EMBL/GenBank/DDBJ whole genome shotgun (WGS) entry which is preliminary data.</text>
</comment>
<dbReference type="OrthoDB" id="2014935at2"/>
<feature type="transmembrane region" description="Helical" evidence="1">
    <location>
        <begin position="154"/>
        <end position="176"/>
    </location>
</feature>